<evidence type="ECO:0000256" key="1">
    <source>
        <dbReference type="SAM" id="MobiDB-lite"/>
    </source>
</evidence>
<dbReference type="Proteomes" id="UP001183777">
    <property type="component" value="Unassembled WGS sequence"/>
</dbReference>
<feature type="transmembrane region" description="Helical" evidence="2">
    <location>
        <begin position="151"/>
        <end position="184"/>
    </location>
</feature>
<protein>
    <recommendedName>
        <fullName evidence="5">Integral membrane protein</fullName>
    </recommendedName>
</protein>
<sequence>MSFGDPNNPYGQQQGGQPGGQPGYGYPQQAPQGVPQQGYGYPQAPPVQGGYGYPGGPTEMPGGVKAARVMLYVIAGLQVIGAIIFAIAAAAVNAAKNDATLKDDVQFQQLADYSGGALWGFVVFAVLWGVFAVVLAVKFGNGGNGVRITTIVFGVITAVLGIYPFILVGLVHTVLAILVTVFVAKSDGGAWFNRQQQPQH</sequence>
<feature type="region of interest" description="Disordered" evidence="1">
    <location>
        <begin position="1"/>
        <end position="39"/>
    </location>
</feature>
<name>A0ABU2RKX8_9ACTN</name>
<evidence type="ECO:0000256" key="2">
    <source>
        <dbReference type="SAM" id="Phobius"/>
    </source>
</evidence>
<evidence type="ECO:0000313" key="4">
    <source>
        <dbReference type="Proteomes" id="UP001183777"/>
    </source>
</evidence>
<organism evidence="3 4">
    <name type="scientific">Streptomyces salyersiae</name>
    <dbReference type="NCBI Taxonomy" id="3075530"/>
    <lineage>
        <taxon>Bacteria</taxon>
        <taxon>Bacillati</taxon>
        <taxon>Actinomycetota</taxon>
        <taxon>Actinomycetes</taxon>
        <taxon>Kitasatosporales</taxon>
        <taxon>Streptomycetaceae</taxon>
        <taxon>Streptomyces</taxon>
    </lineage>
</organism>
<accession>A0ABU2RKX8</accession>
<feature type="compositionally biased region" description="Low complexity" evidence="1">
    <location>
        <begin position="24"/>
        <end position="39"/>
    </location>
</feature>
<gene>
    <name evidence="3" type="ORF">RM649_10635</name>
</gene>
<dbReference type="RefSeq" id="WP_200697609.1">
    <property type="nucleotide sequence ID" value="NZ_JAVREX010000004.1"/>
</dbReference>
<feature type="transmembrane region" description="Helical" evidence="2">
    <location>
        <begin position="69"/>
        <end position="92"/>
    </location>
</feature>
<comment type="caution">
    <text evidence="3">The sequence shown here is derived from an EMBL/GenBank/DDBJ whole genome shotgun (WGS) entry which is preliminary data.</text>
</comment>
<keyword evidence="4" id="KW-1185">Reference proteome</keyword>
<keyword evidence="2" id="KW-0812">Transmembrane</keyword>
<keyword evidence="2" id="KW-0472">Membrane</keyword>
<feature type="transmembrane region" description="Helical" evidence="2">
    <location>
        <begin position="117"/>
        <end position="139"/>
    </location>
</feature>
<evidence type="ECO:0000313" key="3">
    <source>
        <dbReference type="EMBL" id="MDT0428099.1"/>
    </source>
</evidence>
<feature type="compositionally biased region" description="Gly residues" evidence="1">
    <location>
        <begin position="13"/>
        <end position="23"/>
    </location>
</feature>
<keyword evidence="2" id="KW-1133">Transmembrane helix</keyword>
<reference evidence="4" key="1">
    <citation type="submission" date="2023-07" db="EMBL/GenBank/DDBJ databases">
        <title>30 novel species of actinomycetes from the DSMZ collection.</title>
        <authorList>
            <person name="Nouioui I."/>
        </authorList>
    </citation>
    <scope>NUCLEOTIDE SEQUENCE [LARGE SCALE GENOMIC DNA]</scope>
    <source>
        <strain evidence="4">DSM 41770</strain>
    </source>
</reference>
<dbReference type="EMBL" id="JAVREX010000004">
    <property type="protein sequence ID" value="MDT0428099.1"/>
    <property type="molecule type" value="Genomic_DNA"/>
</dbReference>
<evidence type="ECO:0008006" key="5">
    <source>
        <dbReference type="Google" id="ProtNLM"/>
    </source>
</evidence>
<proteinExistence type="predicted"/>